<dbReference type="Proteomes" id="UP001380365">
    <property type="component" value="Unassembled WGS sequence"/>
</dbReference>
<proteinExistence type="predicted"/>
<evidence type="ECO:0000313" key="1">
    <source>
        <dbReference type="EMBL" id="MEJ5095262.1"/>
    </source>
</evidence>
<evidence type="ECO:0008006" key="3">
    <source>
        <dbReference type="Google" id="ProtNLM"/>
    </source>
</evidence>
<organism evidence="1 2">
    <name type="scientific">Sphingomonas molluscorum</name>
    <dbReference type="NCBI Taxonomy" id="418184"/>
    <lineage>
        <taxon>Bacteria</taxon>
        <taxon>Pseudomonadati</taxon>
        <taxon>Pseudomonadota</taxon>
        <taxon>Alphaproteobacteria</taxon>
        <taxon>Sphingomonadales</taxon>
        <taxon>Sphingomonadaceae</taxon>
        <taxon>Sphingomonas</taxon>
    </lineage>
</organism>
<keyword evidence="2" id="KW-1185">Reference proteome</keyword>
<gene>
    <name evidence="1" type="ORF">WH159_12030</name>
</gene>
<protein>
    <recommendedName>
        <fullName evidence="3">Hemerythrin-like domain-containing protein</fullName>
    </recommendedName>
</protein>
<accession>A0ABU8Q6X5</accession>
<name>A0ABU8Q6X5_9SPHN</name>
<sequence length="181" mass="20087">MTDIQHLFEPKRPAARRWHVIDEIDLVPLLSEHVRSEQLCRRLEKCADALPELPDAEEIEALCDALDAQAVEQASREDALLDALFGAEAEPLADTLLAYVCAQHVTFAVQAQDLLAVLRPHAVDRGPCAATLGYMLRCFFDGCRAAMAFEELAIRTLAEARLTPAARLLLDNRLQARCRVA</sequence>
<evidence type="ECO:0000313" key="2">
    <source>
        <dbReference type="Proteomes" id="UP001380365"/>
    </source>
</evidence>
<dbReference type="EMBL" id="JBBGZA010000001">
    <property type="protein sequence ID" value="MEJ5095262.1"/>
    <property type="molecule type" value="Genomic_DNA"/>
</dbReference>
<reference evidence="1 2" key="1">
    <citation type="submission" date="2023-12" db="EMBL/GenBank/DDBJ databases">
        <title>Gut-associated functions are favored during microbiome assembly across C. elegans life.</title>
        <authorList>
            <person name="Zimmermann J."/>
        </authorList>
    </citation>
    <scope>NUCLEOTIDE SEQUENCE [LARGE SCALE GENOMIC DNA]</scope>
    <source>
        <strain evidence="1 2">JUb134</strain>
    </source>
</reference>
<comment type="caution">
    <text evidence="1">The sequence shown here is derived from an EMBL/GenBank/DDBJ whole genome shotgun (WGS) entry which is preliminary data.</text>
</comment>
<dbReference type="RefSeq" id="WP_132881893.1">
    <property type="nucleotide sequence ID" value="NZ_JBBGZA010000001.1"/>
</dbReference>